<accession>A0A0C2A5T7</accession>
<evidence type="ECO:0000256" key="1">
    <source>
        <dbReference type="SAM" id="Phobius"/>
    </source>
</evidence>
<dbReference type="Pfam" id="PF18943">
    <property type="entry name" value="DUF5690"/>
    <property type="match status" value="1"/>
</dbReference>
<gene>
    <name evidence="2" type="ORF">DB30_07758</name>
</gene>
<protein>
    <recommendedName>
        <fullName evidence="4">Major Facilitator Superfamily protein</fullName>
    </recommendedName>
</protein>
<feature type="transmembrane region" description="Helical" evidence="1">
    <location>
        <begin position="226"/>
        <end position="247"/>
    </location>
</feature>
<evidence type="ECO:0000313" key="2">
    <source>
        <dbReference type="EMBL" id="KIG18743.1"/>
    </source>
</evidence>
<dbReference type="RefSeq" id="WP_205632912.1">
    <property type="nucleotide sequence ID" value="NZ_JMCC02000009.1"/>
</dbReference>
<dbReference type="AlphaFoldDB" id="A0A0C2A5T7"/>
<keyword evidence="1" id="KW-1133">Transmembrane helix</keyword>
<keyword evidence="1" id="KW-0472">Membrane</keyword>
<dbReference type="EMBL" id="JMCC02000009">
    <property type="protein sequence ID" value="KIG18743.1"/>
    <property type="molecule type" value="Genomic_DNA"/>
</dbReference>
<feature type="transmembrane region" description="Helical" evidence="1">
    <location>
        <begin position="61"/>
        <end position="79"/>
    </location>
</feature>
<dbReference type="Proteomes" id="UP000031599">
    <property type="component" value="Unassembled WGS sequence"/>
</dbReference>
<organism evidence="2 3">
    <name type="scientific">Enhygromyxa salina</name>
    <dbReference type="NCBI Taxonomy" id="215803"/>
    <lineage>
        <taxon>Bacteria</taxon>
        <taxon>Pseudomonadati</taxon>
        <taxon>Myxococcota</taxon>
        <taxon>Polyangia</taxon>
        <taxon>Nannocystales</taxon>
        <taxon>Nannocystaceae</taxon>
        <taxon>Enhygromyxa</taxon>
    </lineage>
</organism>
<reference evidence="2 3" key="1">
    <citation type="submission" date="2014-12" db="EMBL/GenBank/DDBJ databases">
        <title>Genome assembly of Enhygromyxa salina DSM 15201.</title>
        <authorList>
            <person name="Sharma G."/>
            <person name="Subramanian S."/>
        </authorList>
    </citation>
    <scope>NUCLEOTIDE SEQUENCE [LARGE SCALE GENOMIC DNA]</scope>
    <source>
        <strain evidence="2 3">DSM 15201</strain>
    </source>
</reference>
<feature type="transmembrane region" description="Helical" evidence="1">
    <location>
        <begin position="178"/>
        <end position="199"/>
    </location>
</feature>
<proteinExistence type="predicted"/>
<feature type="transmembrane region" description="Helical" evidence="1">
    <location>
        <begin position="352"/>
        <end position="376"/>
    </location>
</feature>
<keyword evidence="1" id="KW-0812">Transmembrane</keyword>
<feature type="transmembrane region" description="Helical" evidence="1">
    <location>
        <begin position="145"/>
        <end position="166"/>
    </location>
</feature>
<feature type="transmembrane region" description="Helical" evidence="1">
    <location>
        <begin position="327"/>
        <end position="345"/>
    </location>
</feature>
<feature type="transmembrane region" description="Helical" evidence="1">
    <location>
        <begin position="396"/>
        <end position="419"/>
    </location>
</feature>
<feature type="transmembrane region" description="Helical" evidence="1">
    <location>
        <begin position="267"/>
        <end position="291"/>
    </location>
</feature>
<feature type="transmembrane region" description="Helical" evidence="1">
    <location>
        <begin position="117"/>
        <end position="138"/>
    </location>
</feature>
<feature type="transmembrane region" description="Helical" evidence="1">
    <location>
        <begin position="298"/>
        <end position="321"/>
    </location>
</feature>
<dbReference type="InterPro" id="IPR043745">
    <property type="entry name" value="DUF5690"/>
</dbReference>
<evidence type="ECO:0008006" key="4">
    <source>
        <dbReference type="Google" id="ProtNLM"/>
    </source>
</evidence>
<sequence length="444" mass="47450">MTDRRDPSARERELPAPANPQLLAVWAISAAFTTYFCMYAFRKPFAAASFEGEAWGVQLKIALVLSQVIGYALSKFIGIRLVSETPSHRRAWTLIGLIVIAELALVGFGLAGPRGKVVAMFFNGLPLGAVWGLVFGFLEGRKTTELLGAGLSASYIVASGIVKAVGLKLMDFGVQETWMPAACGAVFLPLFLLSVLALAKLPAPTEADINARTKRDVMHGAQRRSFFARFAPGLIALTALYVFLTAYRDFRDNFAAEIFAQLGVLDAAVFARSETLVAVCVLALLGAIFVIQDNRRALFAIHALMGLGVVLIAAATAGFGLGLIDGVTWMILIGVGLYLGYVPYGCVLFDRLIAATGVVGTSVFMIYVTDAFGYVGSVGVLLFKNFGQRELSWLDFLVGFSWVTAAVGAVGFLLSALYFARVTSGVTAPVTPVTRGNSGQPRTK</sequence>
<feature type="transmembrane region" description="Helical" evidence="1">
    <location>
        <begin position="91"/>
        <end position="111"/>
    </location>
</feature>
<comment type="caution">
    <text evidence="2">The sequence shown here is derived from an EMBL/GenBank/DDBJ whole genome shotgun (WGS) entry which is preliminary data.</text>
</comment>
<evidence type="ECO:0000313" key="3">
    <source>
        <dbReference type="Proteomes" id="UP000031599"/>
    </source>
</evidence>
<feature type="transmembrane region" description="Helical" evidence="1">
    <location>
        <begin position="21"/>
        <end position="41"/>
    </location>
</feature>
<name>A0A0C2A5T7_9BACT</name>